<reference evidence="2" key="1">
    <citation type="submission" date="2021-01" db="EMBL/GenBank/DDBJ databases">
        <title>Whole genome shotgun sequence of Sinosporangium siamense NBRC 109515.</title>
        <authorList>
            <person name="Komaki H."/>
            <person name="Tamura T."/>
        </authorList>
    </citation>
    <scope>NUCLEOTIDE SEQUENCE</scope>
    <source>
        <strain evidence="2">NBRC 109515</strain>
    </source>
</reference>
<evidence type="ECO:0000313" key="3">
    <source>
        <dbReference type="Proteomes" id="UP000606172"/>
    </source>
</evidence>
<accession>A0A919RK77</accession>
<dbReference type="EMBL" id="BOOW01000023">
    <property type="protein sequence ID" value="GII93551.1"/>
    <property type="molecule type" value="Genomic_DNA"/>
</dbReference>
<comment type="caution">
    <text evidence="2">The sequence shown here is derived from an EMBL/GenBank/DDBJ whole genome shotgun (WGS) entry which is preliminary data.</text>
</comment>
<dbReference type="Proteomes" id="UP000606172">
    <property type="component" value="Unassembled WGS sequence"/>
</dbReference>
<gene>
    <name evidence="2" type="ORF">Ssi02_37820</name>
</gene>
<feature type="chain" id="PRO_5039499251" description="DUF3108 domain-containing protein" evidence="1">
    <location>
        <begin position="25"/>
        <end position="251"/>
    </location>
</feature>
<evidence type="ECO:0000256" key="1">
    <source>
        <dbReference type="SAM" id="SignalP"/>
    </source>
</evidence>
<name>A0A919RK77_9ACTN</name>
<evidence type="ECO:0000313" key="2">
    <source>
        <dbReference type="EMBL" id="GII93551.1"/>
    </source>
</evidence>
<keyword evidence="1" id="KW-0732">Signal</keyword>
<dbReference type="RefSeq" id="WP_204027044.1">
    <property type="nucleotide sequence ID" value="NZ_BOOW01000023.1"/>
</dbReference>
<keyword evidence="3" id="KW-1185">Reference proteome</keyword>
<organism evidence="2 3">
    <name type="scientific">Sinosporangium siamense</name>
    <dbReference type="NCBI Taxonomy" id="1367973"/>
    <lineage>
        <taxon>Bacteria</taxon>
        <taxon>Bacillati</taxon>
        <taxon>Actinomycetota</taxon>
        <taxon>Actinomycetes</taxon>
        <taxon>Streptosporangiales</taxon>
        <taxon>Streptosporangiaceae</taxon>
        <taxon>Sinosporangium</taxon>
    </lineage>
</organism>
<dbReference type="AlphaFoldDB" id="A0A919RK77"/>
<proteinExistence type="predicted"/>
<evidence type="ECO:0008006" key="4">
    <source>
        <dbReference type="Google" id="ProtNLM"/>
    </source>
</evidence>
<protein>
    <recommendedName>
        <fullName evidence="4">DUF3108 domain-containing protein</fullName>
    </recommendedName>
</protein>
<feature type="signal peptide" evidence="1">
    <location>
        <begin position="1"/>
        <end position="24"/>
    </location>
</feature>
<sequence length="251" mass="27355">MRRIAAGLVVSLLPLTLLSIPADAPDPVKTLRAQVVPGRGVTISVVTRVTADGEHFATLRTTRVAGFRKGGLVETEDSNTSDSPVRSEMLDEDVLNPTRLIKAKGAYYSSGGETARKLPKGKKWLRSPWPENSPMDVTLDLLEPRTLQVLLATASSISPRAAKGTIYTSQIPGQPLGGEFERGEKVRWALWFDARARVTRLTTAASQQTNDDYELGLASDMRFTGWGAKVTIKPPPKDLVVNAEDLPETYD</sequence>